<feature type="region of interest" description="Disordered" evidence="1">
    <location>
        <begin position="331"/>
        <end position="382"/>
    </location>
</feature>
<dbReference type="SMART" id="SM00954">
    <property type="entry name" value="RelA_SpoT"/>
    <property type="match status" value="1"/>
</dbReference>
<protein>
    <recommendedName>
        <fullName evidence="2">RelA/SpoT domain-containing protein</fullName>
    </recommendedName>
</protein>
<feature type="region of interest" description="Disordered" evidence="1">
    <location>
        <begin position="397"/>
        <end position="430"/>
    </location>
</feature>
<feature type="compositionally biased region" description="Low complexity" evidence="1">
    <location>
        <begin position="340"/>
        <end position="382"/>
    </location>
</feature>
<name>A0A0D2MQE2_9CHLO</name>
<sequence>MWEAEGGSGAMAGGFFEDGAPGEEEEEEDDDDYFQAAPPPPITAALSDGGRAAPAPGVAAAGGALPAPGGLGGGAPAPVSPSSSPVPPAAATSAAAPAGAVPVLTAQQRQLRNILSTVVPFDAVSFKSASDLSWSAQRGLALLDEAAGQLYMELSVGSFGSGLDVVIQGRLKSLLSVHRKMERKGCGLEEVYDARALRVIVDDCGGARLGDAVQCCYRLVAAVHQLWRPIANEYDDYISNPKPSGYQALHTAVWGPGGAALEVQIKTRSMHEDAEYGGAAHWAYKEGGTPAAGGGGDGVGKGEPAAAVWPAGGWAGQAGGMVAVAAGDAVGNSSSGGGSSSSSSSSSSSRSSRSGASSSGIGISNTTTGSSSSQDPAPDLGLPAAAAATLPAAAAVAPLDARPSAPPPPALPPRPSHRAPPPPPRGAPYPGQPILRVSHCLRYGAVLALAPSGALLVVILNGGTSPEHPLRVPDYGFYASLAAYARDHGWSRPGQGDLRARVEEFVLCRDGRWHRRDHLGYTHPNTTLTLLVGYEADAAAAAAADADARGDAVPAAAAAAAAAAKKKAAKAEVAAAVAAAGAAVPTAAVAGAAATAAAVPAAAAPRSSAPLPMVPESQGGAMAAAAAAAAAAEEQERWQEQWRATASKAAQLRSVIEWGQDLAEGFEAPAQSEEVSVLIWPGGTIEDLPRGTTAGQLFRRKGVLTIEDADAPPGGGLGAAPGGPKRFNVNNRLVGGDTLLEDGDLVILANHVLKI</sequence>
<accession>A0A0D2MQE2</accession>
<dbReference type="GeneID" id="25728305"/>
<dbReference type="EMBL" id="KK102801">
    <property type="protein sequence ID" value="KIY96885.1"/>
    <property type="molecule type" value="Genomic_DNA"/>
</dbReference>
<dbReference type="Gene3D" id="3.30.460.10">
    <property type="entry name" value="Beta Polymerase, domain 2"/>
    <property type="match status" value="1"/>
</dbReference>
<feature type="compositionally biased region" description="Acidic residues" evidence="1">
    <location>
        <begin position="20"/>
        <end position="33"/>
    </location>
</feature>
<dbReference type="AlphaFoldDB" id="A0A0D2MQE2"/>
<feature type="region of interest" description="Disordered" evidence="1">
    <location>
        <begin position="1"/>
        <end position="58"/>
    </location>
</feature>
<dbReference type="Pfam" id="PF04607">
    <property type="entry name" value="RelA_SpoT"/>
    <property type="match status" value="1"/>
</dbReference>
<organism evidence="3 4">
    <name type="scientific">Monoraphidium neglectum</name>
    <dbReference type="NCBI Taxonomy" id="145388"/>
    <lineage>
        <taxon>Eukaryota</taxon>
        <taxon>Viridiplantae</taxon>
        <taxon>Chlorophyta</taxon>
        <taxon>core chlorophytes</taxon>
        <taxon>Chlorophyceae</taxon>
        <taxon>CS clade</taxon>
        <taxon>Sphaeropleales</taxon>
        <taxon>Selenastraceae</taxon>
        <taxon>Monoraphidium</taxon>
    </lineage>
</organism>
<dbReference type="InterPro" id="IPR007685">
    <property type="entry name" value="RelA_SpoT"/>
</dbReference>
<dbReference type="OrthoDB" id="430679at2759"/>
<dbReference type="PANTHER" id="PTHR21262:SF31">
    <property type="entry name" value="GTP PYROPHOSPHOKINASE"/>
    <property type="match status" value="1"/>
</dbReference>
<keyword evidence="4" id="KW-1185">Reference proteome</keyword>
<dbReference type="Pfam" id="PF24500">
    <property type="entry name" value="DUF7589"/>
    <property type="match status" value="1"/>
</dbReference>
<dbReference type="GO" id="GO:0009507">
    <property type="term" value="C:chloroplast"/>
    <property type="evidence" value="ECO:0007669"/>
    <property type="project" value="TreeGrafter"/>
</dbReference>
<dbReference type="GO" id="GO:0015969">
    <property type="term" value="P:guanosine tetraphosphate metabolic process"/>
    <property type="evidence" value="ECO:0007669"/>
    <property type="project" value="InterPro"/>
</dbReference>
<dbReference type="InterPro" id="IPR056011">
    <property type="entry name" value="DUF7589"/>
</dbReference>
<evidence type="ECO:0000256" key="1">
    <source>
        <dbReference type="SAM" id="MobiDB-lite"/>
    </source>
</evidence>
<dbReference type="STRING" id="145388.A0A0D2MQE2"/>
<evidence type="ECO:0000313" key="4">
    <source>
        <dbReference type="Proteomes" id="UP000054498"/>
    </source>
</evidence>
<feature type="compositionally biased region" description="Gly residues" evidence="1">
    <location>
        <begin position="1"/>
        <end position="12"/>
    </location>
</feature>
<feature type="compositionally biased region" description="Low complexity" evidence="1">
    <location>
        <begin position="76"/>
        <end position="92"/>
    </location>
</feature>
<dbReference type="RefSeq" id="XP_013895905.1">
    <property type="nucleotide sequence ID" value="XM_014040451.1"/>
</dbReference>
<evidence type="ECO:0000259" key="2">
    <source>
        <dbReference type="SMART" id="SM00954"/>
    </source>
</evidence>
<dbReference type="PANTHER" id="PTHR21262">
    <property type="entry name" value="GUANOSINE-3',5'-BIS DIPHOSPHATE 3'-PYROPHOSPHOHYDROLASE"/>
    <property type="match status" value="1"/>
</dbReference>
<feature type="domain" description="RelA/SpoT" evidence="2">
    <location>
        <begin position="169"/>
        <end position="288"/>
    </location>
</feature>
<dbReference type="Proteomes" id="UP000054498">
    <property type="component" value="Unassembled WGS sequence"/>
</dbReference>
<dbReference type="CDD" id="cd05399">
    <property type="entry name" value="NT_Rel-Spo_like"/>
    <property type="match status" value="1"/>
</dbReference>
<gene>
    <name evidence="3" type="ORF">MNEG_11079</name>
</gene>
<feature type="region of interest" description="Disordered" evidence="1">
    <location>
        <begin position="72"/>
        <end position="92"/>
    </location>
</feature>
<dbReference type="KEGG" id="mng:MNEG_11079"/>
<proteinExistence type="predicted"/>
<dbReference type="SUPFAM" id="SSF81301">
    <property type="entry name" value="Nucleotidyltransferase"/>
    <property type="match status" value="1"/>
</dbReference>
<dbReference type="InterPro" id="IPR043519">
    <property type="entry name" value="NT_sf"/>
</dbReference>
<evidence type="ECO:0000313" key="3">
    <source>
        <dbReference type="EMBL" id="KIY96885.1"/>
    </source>
</evidence>
<reference evidence="3 4" key="1">
    <citation type="journal article" date="2013" name="BMC Genomics">
        <title>Reconstruction of the lipid metabolism for the microalga Monoraphidium neglectum from its genome sequence reveals characteristics suitable for biofuel production.</title>
        <authorList>
            <person name="Bogen C."/>
            <person name="Al-Dilaimi A."/>
            <person name="Albersmeier A."/>
            <person name="Wichmann J."/>
            <person name="Grundmann M."/>
            <person name="Rupp O."/>
            <person name="Lauersen K.J."/>
            <person name="Blifernez-Klassen O."/>
            <person name="Kalinowski J."/>
            <person name="Goesmann A."/>
            <person name="Mussgnug J.H."/>
            <person name="Kruse O."/>
        </authorList>
    </citation>
    <scope>NUCLEOTIDE SEQUENCE [LARGE SCALE GENOMIC DNA]</scope>
    <source>
        <strain evidence="3 4">SAG 48.87</strain>
    </source>
</reference>
<feature type="compositionally biased region" description="Pro residues" evidence="1">
    <location>
        <begin position="404"/>
        <end position="430"/>
    </location>
</feature>